<dbReference type="eggNOG" id="ENOG502S04W">
    <property type="taxonomic scope" value="Eukaryota"/>
</dbReference>
<accession>R7RZE0</accession>
<dbReference type="Gene3D" id="3.10.450.50">
    <property type="match status" value="1"/>
</dbReference>
<dbReference type="GeneID" id="18886589"/>
<gene>
    <name evidence="1" type="ORF">PUNSTDRAFT_93963</name>
</gene>
<dbReference type="OMA" id="VRFQYEC"/>
<reference evidence="2" key="1">
    <citation type="journal article" date="2012" name="Science">
        <title>The Paleozoic origin of enzymatic lignin decomposition reconstructed from 31 fungal genomes.</title>
        <authorList>
            <person name="Floudas D."/>
            <person name="Binder M."/>
            <person name="Riley R."/>
            <person name="Barry K."/>
            <person name="Blanchette R.A."/>
            <person name="Henrissat B."/>
            <person name="Martinez A.T."/>
            <person name="Otillar R."/>
            <person name="Spatafora J.W."/>
            <person name="Yadav J.S."/>
            <person name="Aerts A."/>
            <person name="Benoit I."/>
            <person name="Boyd A."/>
            <person name="Carlson A."/>
            <person name="Copeland A."/>
            <person name="Coutinho P.M."/>
            <person name="de Vries R.P."/>
            <person name="Ferreira P."/>
            <person name="Findley K."/>
            <person name="Foster B."/>
            <person name="Gaskell J."/>
            <person name="Glotzer D."/>
            <person name="Gorecki P."/>
            <person name="Heitman J."/>
            <person name="Hesse C."/>
            <person name="Hori C."/>
            <person name="Igarashi K."/>
            <person name="Jurgens J.A."/>
            <person name="Kallen N."/>
            <person name="Kersten P."/>
            <person name="Kohler A."/>
            <person name="Kuees U."/>
            <person name="Kumar T.K.A."/>
            <person name="Kuo A."/>
            <person name="LaButti K."/>
            <person name="Larrondo L.F."/>
            <person name="Lindquist E."/>
            <person name="Ling A."/>
            <person name="Lombard V."/>
            <person name="Lucas S."/>
            <person name="Lundell T."/>
            <person name="Martin R."/>
            <person name="McLaughlin D.J."/>
            <person name="Morgenstern I."/>
            <person name="Morin E."/>
            <person name="Murat C."/>
            <person name="Nagy L.G."/>
            <person name="Nolan M."/>
            <person name="Ohm R.A."/>
            <person name="Patyshakuliyeva A."/>
            <person name="Rokas A."/>
            <person name="Ruiz-Duenas F.J."/>
            <person name="Sabat G."/>
            <person name="Salamov A."/>
            <person name="Samejima M."/>
            <person name="Schmutz J."/>
            <person name="Slot J.C."/>
            <person name="St John F."/>
            <person name="Stenlid J."/>
            <person name="Sun H."/>
            <person name="Sun S."/>
            <person name="Syed K."/>
            <person name="Tsang A."/>
            <person name="Wiebenga A."/>
            <person name="Young D."/>
            <person name="Pisabarro A."/>
            <person name="Eastwood D.C."/>
            <person name="Martin F."/>
            <person name="Cullen D."/>
            <person name="Grigoriev I.V."/>
            <person name="Hibbett D.S."/>
        </authorList>
    </citation>
    <scope>NUCLEOTIDE SEQUENCE [LARGE SCALE GENOMIC DNA]</scope>
    <source>
        <strain evidence="2">HHB-11173 SS5</strain>
    </source>
</reference>
<proteinExistence type="predicted"/>
<evidence type="ECO:0000313" key="1">
    <source>
        <dbReference type="EMBL" id="EIN03485.1"/>
    </source>
</evidence>
<dbReference type="HOGENOM" id="CLU_112790_1_0_1"/>
<dbReference type="Proteomes" id="UP000054196">
    <property type="component" value="Unassembled WGS sequence"/>
</dbReference>
<dbReference type="InterPro" id="IPR032710">
    <property type="entry name" value="NTF2-like_dom_sf"/>
</dbReference>
<dbReference type="InterPro" id="IPR009783">
    <property type="entry name" value="DUF1348"/>
</dbReference>
<dbReference type="KEGG" id="psq:PUNSTDRAFT_93963"/>
<protein>
    <submittedName>
        <fullName evidence="1">DUF1348-domain-containing protein</fullName>
    </submittedName>
</protein>
<evidence type="ECO:0000313" key="2">
    <source>
        <dbReference type="Proteomes" id="UP000054196"/>
    </source>
</evidence>
<keyword evidence="2" id="KW-1185">Reference proteome</keyword>
<dbReference type="RefSeq" id="XP_007389257.1">
    <property type="nucleotide sequence ID" value="XM_007389195.1"/>
</dbReference>
<dbReference type="Pfam" id="PF07080">
    <property type="entry name" value="DUF1348"/>
    <property type="match status" value="1"/>
</dbReference>
<sequence>MANIRPPFSTETAHAKVKAAQALWNTKDPARVAQAYTEETIWRNRADFLKGRKEVEAWLTKKWEKELGYRLRKELFTFSDDKIAVQFFYEWYENTPDGGKQWYRTYGLEDWTFAADGRMRKRMMSGNDVKITDEERWFKDDVVDVDSVTISEKHL</sequence>
<dbReference type="PANTHER" id="PTHR31757:SF0">
    <property type="entry name" value="SLL0781 PROTEIN"/>
    <property type="match status" value="1"/>
</dbReference>
<dbReference type="EMBL" id="JH687562">
    <property type="protein sequence ID" value="EIN03485.1"/>
    <property type="molecule type" value="Genomic_DNA"/>
</dbReference>
<dbReference type="AlphaFoldDB" id="R7RZE0"/>
<dbReference type="OrthoDB" id="14527at2759"/>
<dbReference type="SUPFAM" id="SSF54427">
    <property type="entry name" value="NTF2-like"/>
    <property type="match status" value="1"/>
</dbReference>
<dbReference type="PANTHER" id="PTHR31757">
    <property type="entry name" value="SLL0781 PROTEIN"/>
    <property type="match status" value="1"/>
</dbReference>
<name>R7RZE0_PUNST</name>
<organism evidence="1 2">
    <name type="scientific">Punctularia strigosozonata (strain HHB-11173)</name>
    <name type="common">White-rot fungus</name>
    <dbReference type="NCBI Taxonomy" id="741275"/>
    <lineage>
        <taxon>Eukaryota</taxon>
        <taxon>Fungi</taxon>
        <taxon>Dikarya</taxon>
        <taxon>Basidiomycota</taxon>
        <taxon>Agaricomycotina</taxon>
        <taxon>Agaricomycetes</taxon>
        <taxon>Corticiales</taxon>
        <taxon>Punctulariaceae</taxon>
        <taxon>Punctularia</taxon>
    </lineage>
</organism>